<dbReference type="InterPro" id="IPR020479">
    <property type="entry name" value="HD_metazoa"/>
</dbReference>
<feature type="DNA-binding region" description="Homeobox" evidence="5">
    <location>
        <begin position="61"/>
        <end position="120"/>
    </location>
</feature>
<dbReference type="InterPro" id="IPR009057">
    <property type="entry name" value="Homeodomain-like_sf"/>
</dbReference>
<dbReference type="Pfam" id="PF00046">
    <property type="entry name" value="Homeodomain"/>
    <property type="match status" value="1"/>
</dbReference>
<comment type="caution">
    <text evidence="8">The sequence shown here is derived from an EMBL/GenBank/DDBJ whole genome shotgun (WGS) entry which is preliminary data.</text>
</comment>
<keyword evidence="4 5" id="KW-0539">Nucleus</keyword>
<dbReference type="CDD" id="cd00086">
    <property type="entry name" value="homeodomain"/>
    <property type="match status" value="1"/>
</dbReference>
<dbReference type="InterPro" id="IPR017970">
    <property type="entry name" value="Homeobox_CS"/>
</dbReference>
<evidence type="ECO:0000313" key="8">
    <source>
        <dbReference type="EMBL" id="KAK2721273.1"/>
    </source>
</evidence>
<dbReference type="Proteomes" id="UP001187531">
    <property type="component" value="Unassembled WGS sequence"/>
</dbReference>
<dbReference type="PANTHER" id="PTHR45664">
    <property type="entry name" value="PROTEIN ZERKNUELLT 1-RELATED"/>
    <property type="match status" value="1"/>
</dbReference>
<gene>
    <name evidence="8" type="ORF">QYM36_003527</name>
</gene>
<evidence type="ECO:0000256" key="2">
    <source>
        <dbReference type="ARBA" id="ARBA00023125"/>
    </source>
</evidence>
<dbReference type="PRINTS" id="PR00024">
    <property type="entry name" value="HOMEOBOX"/>
</dbReference>
<accession>A0AA88L7H5</accession>
<dbReference type="AlphaFoldDB" id="A0AA88L7H5"/>
<protein>
    <recommendedName>
        <fullName evidence="7">Homeobox domain-containing protein</fullName>
    </recommendedName>
</protein>
<evidence type="ECO:0000256" key="5">
    <source>
        <dbReference type="PROSITE-ProRule" id="PRU00108"/>
    </source>
</evidence>
<dbReference type="Gene3D" id="1.10.10.60">
    <property type="entry name" value="Homeodomain-like"/>
    <property type="match status" value="1"/>
</dbReference>
<dbReference type="GO" id="GO:0000978">
    <property type="term" value="F:RNA polymerase II cis-regulatory region sequence-specific DNA binding"/>
    <property type="evidence" value="ECO:0007669"/>
    <property type="project" value="TreeGrafter"/>
</dbReference>
<dbReference type="EMBL" id="JAVRJZ010000006">
    <property type="protein sequence ID" value="KAK2721274.1"/>
    <property type="molecule type" value="Genomic_DNA"/>
</dbReference>
<dbReference type="PROSITE" id="PS50071">
    <property type="entry name" value="HOMEOBOX_2"/>
    <property type="match status" value="1"/>
</dbReference>
<comment type="subcellular location">
    <subcellularLocation>
        <location evidence="1 5 6">Nucleus</location>
    </subcellularLocation>
</comment>
<evidence type="ECO:0000259" key="7">
    <source>
        <dbReference type="PROSITE" id="PS50071"/>
    </source>
</evidence>
<dbReference type="PROSITE" id="PS00027">
    <property type="entry name" value="HOMEOBOX_1"/>
    <property type="match status" value="1"/>
</dbReference>
<dbReference type="InterPro" id="IPR001356">
    <property type="entry name" value="HD"/>
</dbReference>
<feature type="domain" description="Homeobox" evidence="7">
    <location>
        <begin position="59"/>
        <end position="119"/>
    </location>
</feature>
<dbReference type="GO" id="GO:0005634">
    <property type="term" value="C:nucleus"/>
    <property type="evidence" value="ECO:0007669"/>
    <property type="project" value="UniProtKB-SubCell"/>
</dbReference>
<evidence type="ECO:0000313" key="9">
    <source>
        <dbReference type="Proteomes" id="UP001187531"/>
    </source>
</evidence>
<keyword evidence="2 5" id="KW-0238">DNA-binding</keyword>
<dbReference type="GO" id="GO:0000981">
    <property type="term" value="F:DNA-binding transcription factor activity, RNA polymerase II-specific"/>
    <property type="evidence" value="ECO:0007669"/>
    <property type="project" value="InterPro"/>
</dbReference>
<evidence type="ECO:0000256" key="3">
    <source>
        <dbReference type="ARBA" id="ARBA00023155"/>
    </source>
</evidence>
<keyword evidence="9" id="KW-1185">Reference proteome</keyword>
<dbReference type="SMART" id="SM00389">
    <property type="entry name" value="HOX"/>
    <property type="match status" value="1"/>
</dbReference>
<organism evidence="8 9">
    <name type="scientific">Artemia franciscana</name>
    <name type="common">Brine shrimp</name>
    <name type="synonym">Artemia sanfranciscana</name>
    <dbReference type="NCBI Taxonomy" id="6661"/>
    <lineage>
        <taxon>Eukaryota</taxon>
        <taxon>Metazoa</taxon>
        <taxon>Ecdysozoa</taxon>
        <taxon>Arthropoda</taxon>
        <taxon>Crustacea</taxon>
        <taxon>Branchiopoda</taxon>
        <taxon>Anostraca</taxon>
        <taxon>Artemiidae</taxon>
        <taxon>Artemia</taxon>
    </lineage>
</organism>
<proteinExistence type="predicted"/>
<evidence type="ECO:0000256" key="6">
    <source>
        <dbReference type="RuleBase" id="RU000682"/>
    </source>
</evidence>
<keyword evidence="3 5" id="KW-0371">Homeobox</keyword>
<evidence type="ECO:0000256" key="4">
    <source>
        <dbReference type="ARBA" id="ARBA00023242"/>
    </source>
</evidence>
<dbReference type="SUPFAM" id="SSF46689">
    <property type="entry name" value="Homeodomain-like"/>
    <property type="match status" value="1"/>
</dbReference>
<sequence length="222" mass="26847">MNFTDTSKEPYRCREMGSLYFTEGYNTYNQSWYRYEESDQKSSWYSQNQTNTGIQGDKLPHKRSRTAYTTSQLLELEKEFRFSPYITRPRRLEMALSLQLTEKQIKIWFQNRRMKLKKEKEMVEKFKNTELKESYEQKRNSDTLLNKKSNFIMIGTGTESVINTMLNEQTTQDSCVPANQYCSYNHHCQNLVSNSYPYESYQRFEYYSDQDFDPRIRCEYYS</sequence>
<reference evidence="8" key="1">
    <citation type="submission" date="2023-07" db="EMBL/GenBank/DDBJ databases">
        <title>Chromosome-level genome assembly of Artemia franciscana.</title>
        <authorList>
            <person name="Jo E."/>
        </authorList>
    </citation>
    <scope>NUCLEOTIDE SEQUENCE</scope>
    <source>
        <tissue evidence="8">Whole body</tissue>
    </source>
</reference>
<dbReference type="EMBL" id="JAVRJZ010000006">
    <property type="protein sequence ID" value="KAK2721273.1"/>
    <property type="molecule type" value="Genomic_DNA"/>
</dbReference>
<dbReference type="PANTHER" id="PTHR45664:SF12">
    <property type="entry name" value="PANCREAS_DUODENUM HOMEOBOX PROTEIN 1"/>
    <property type="match status" value="1"/>
</dbReference>
<evidence type="ECO:0000256" key="1">
    <source>
        <dbReference type="ARBA" id="ARBA00004123"/>
    </source>
</evidence>
<dbReference type="GO" id="GO:0045944">
    <property type="term" value="P:positive regulation of transcription by RNA polymerase II"/>
    <property type="evidence" value="ECO:0007669"/>
    <property type="project" value="UniProtKB-ARBA"/>
</dbReference>
<name>A0AA88L7H5_ARTSF</name>